<dbReference type="InterPro" id="IPR022790">
    <property type="entry name" value="GH26_dom"/>
</dbReference>
<dbReference type="InterPro" id="IPR003961">
    <property type="entry name" value="FN3_dom"/>
</dbReference>
<accession>A0A2P2BWE3</accession>
<protein>
    <submittedName>
        <fullName evidence="5">Uncharacterized protein</fullName>
    </submittedName>
</protein>
<dbReference type="Pfam" id="PF00041">
    <property type="entry name" value="fn3"/>
    <property type="match status" value="1"/>
</dbReference>
<evidence type="ECO:0000259" key="4">
    <source>
        <dbReference type="PROSITE" id="PS51764"/>
    </source>
</evidence>
<dbReference type="Gene3D" id="2.60.40.10">
    <property type="entry name" value="Immunoglobulins"/>
    <property type="match status" value="2"/>
</dbReference>
<dbReference type="SUPFAM" id="SSF49265">
    <property type="entry name" value="Fibronectin type III"/>
    <property type="match status" value="1"/>
</dbReference>
<sequence>MVRRCAVLVSLMLAAGLLMCAPTPLASAGSTARAQGQEVGEPCRVSAVLVNSCRPWFGGTANNYPDVSGNKLDQLRYFETRVGRQMDVAHTYHVLGDDALNATDLFFVNRPQTILMTNWVLTRDWASADGSNAAVNAAIDSMATSIKAVGDTRIMLTLFHEPENDVTSDPGCPGTAFVGTAGTTEDYTAMWANVRARFDALGVTNVVWVLNYMNYPTWNCVVPHLYPGNDLVDWVVFNAYQQNDTDVSFKHRVDNLYDVLTAASTPQRDYLSKPWGIVEWGIHRATQANTALYYEQARLAAENNTFPQLKYFLVFDQGSPDDADNGSLRVAYDAAGAFDQSEQDAFNTYAHTAGLSGAWSTPDTSLPTTPAPFTGTVTELTPSLSWGASSDDDAVASYVVARDGVVVRDTTALTYRDTRAKVGHTYSYTVRAVDLSGNRSAPSVRVRLTVKDTVAPRPPRRLRAAPKRHAVVLRWRPASDNVAVTRYVVWRGKHRLATLKAARDSYRATGLRAHHTYTFVIRARDAAGNLSSPARVTVRTRSG</sequence>
<dbReference type="PROSITE" id="PS50853">
    <property type="entry name" value="FN3"/>
    <property type="match status" value="1"/>
</dbReference>
<gene>
    <name evidence="5" type="ORF">NOCA2120098</name>
</gene>
<feature type="domain" description="GH26" evidence="4">
    <location>
        <begin position="40"/>
        <end position="341"/>
    </location>
</feature>
<dbReference type="PROSITE" id="PS51764">
    <property type="entry name" value="GH26"/>
    <property type="match status" value="1"/>
</dbReference>
<dbReference type="EMBL" id="CZKA01000004">
    <property type="protein sequence ID" value="CUR54065.1"/>
    <property type="molecule type" value="Genomic_DNA"/>
</dbReference>
<dbReference type="InterPro" id="IPR036116">
    <property type="entry name" value="FN3_sf"/>
</dbReference>
<feature type="domain" description="Fibronectin type-III" evidence="3">
    <location>
        <begin position="455"/>
        <end position="543"/>
    </location>
</feature>
<dbReference type="GO" id="GO:0004553">
    <property type="term" value="F:hydrolase activity, hydrolyzing O-glycosyl compounds"/>
    <property type="evidence" value="ECO:0007669"/>
    <property type="project" value="InterPro"/>
</dbReference>
<dbReference type="InterPro" id="IPR017853">
    <property type="entry name" value="GH"/>
</dbReference>
<evidence type="ECO:0000256" key="2">
    <source>
        <dbReference type="ARBA" id="ARBA00023295"/>
    </source>
</evidence>
<name>A0A2P2BWE3_9ZZZZ</name>
<keyword evidence="2" id="KW-0326">Glycosidase</keyword>
<proteinExistence type="predicted"/>
<reference evidence="5" key="1">
    <citation type="submission" date="2015-08" db="EMBL/GenBank/DDBJ databases">
        <authorList>
            <person name="Babu N.S."/>
            <person name="Beckwith C.J."/>
            <person name="Beseler K.G."/>
            <person name="Brison A."/>
            <person name="Carone J.V."/>
            <person name="Caskin T.P."/>
            <person name="Diamond M."/>
            <person name="Durham M.E."/>
            <person name="Foxe J.M."/>
            <person name="Go M."/>
            <person name="Henderson B.A."/>
            <person name="Jones I.B."/>
            <person name="McGettigan J.A."/>
            <person name="Micheletti S.J."/>
            <person name="Nasrallah M.E."/>
            <person name="Ortiz D."/>
            <person name="Piller C.R."/>
            <person name="Privatt S.R."/>
            <person name="Schneider S.L."/>
            <person name="Sharp S."/>
            <person name="Smith T.C."/>
            <person name="Stanton J.D."/>
            <person name="Ullery H.E."/>
            <person name="Wilson R.J."/>
            <person name="Serrano M.G."/>
            <person name="Buck G."/>
            <person name="Lee V."/>
            <person name="Wang Y."/>
            <person name="Carvalho R."/>
            <person name="Voegtly L."/>
            <person name="Shi R."/>
            <person name="Duckworth R."/>
            <person name="Johnson A."/>
            <person name="Loviza R."/>
            <person name="Walstead R."/>
            <person name="Shah Z."/>
            <person name="Kiflezghi M."/>
            <person name="Wade K."/>
            <person name="Ball S.L."/>
            <person name="Bradley K.W."/>
            <person name="Asai D.J."/>
            <person name="Bowman C.A."/>
            <person name="Russell D.A."/>
            <person name="Pope W.H."/>
            <person name="Jacobs-Sera D."/>
            <person name="Hendrix R.W."/>
            <person name="Hatfull G.F."/>
        </authorList>
    </citation>
    <scope>NUCLEOTIDE SEQUENCE</scope>
</reference>
<dbReference type="SMART" id="SM00060">
    <property type="entry name" value="FN3"/>
    <property type="match status" value="2"/>
</dbReference>
<dbReference type="InterPro" id="IPR013783">
    <property type="entry name" value="Ig-like_fold"/>
</dbReference>
<evidence type="ECO:0000313" key="5">
    <source>
        <dbReference type="EMBL" id="CUR54065.1"/>
    </source>
</evidence>
<dbReference type="CDD" id="cd00063">
    <property type="entry name" value="FN3"/>
    <property type="match status" value="1"/>
</dbReference>
<keyword evidence="1" id="KW-0378">Hydrolase</keyword>
<dbReference type="AlphaFoldDB" id="A0A2P2BWE3"/>
<dbReference type="SUPFAM" id="SSF51445">
    <property type="entry name" value="(Trans)glycosidases"/>
    <property type="match status" value="1"/>
</dbReference>
<organism evidence="5">
    <name type="scientific">metagenome</name>
    <dbReference type="NCBI Taxonomy" id="256318"/>
    <lineage>
        <taxon>unclassified sequences</taxon>
        <taxon>metagenomes</taxon>
    </lineage>
</organism>
<evidence type="ECO:0000259" key="3">
    <source>
        <dbReference type="PROSITE" id="PS50853"/>
    </source>
</evidence>
<dbReference type="Gene3D" id="3.20.20.80">
    <property type="entry name" value="Glycosidases"/>
    <property type="match status" value="1"/>
</dbReference>
<evidence type="ECO:0000256" key="1">
    <source>
        <dbReference type="ARBA" id="ARBA00022801"/>
    </source>
</evidence>